<sequence length="129" mass="14579">MMNRLLRLHLHQIVSPPPPPPTDPVKTTVYPTPTPPLLPIPSRPPAPLPTHHRDWWFFRVVFIRSGWGFDLHLSDPFFARPYVRIYGGKQSLASDGDDKEPSTVVNSPAVVDGDDKEPKIKINEKQAKT</sequence>
<organism evidence="1 2">
    <name type="scientific">Cichorium intybus</name>
    <name type="common">Chicory</name>
    <dbReference type="NCBI Taxonomy" id="13427"/>
    <lineage>
        <taxon>Eukaryota</taxon>
        <taxon>Viridiplantae</taxon>
        <taxon>Streptophyta</taxon>
        <taxon>Embryophyta</taxon>
        <taxon>Tracheophyta</taxon>
        <taxon>Spermatophyta</taxon>
        <taxon>Magnoliopsida</taxon>
        <taxon>eudicotyledons</taxon>
        <taxon>Gunneridae</taxon>
        <taxon>Pentapetalae</taxon>
        <taxon>asterids</taxon>
        <taxon>campanulids</taxon>
        <taxon>Asterales</taxon>
        <taxon>Asteraceae</taxon>
        <taxon>Cichorioideae</taxon>
        <taxon>Cichorieae</taxon>
        <taxon>Cichoriinae</taxon>
        <taxon>Cichorium</taxon>
    </lineage>
</organism>
<protein>
    <submittedName>
        <fullName evidence="1">Uncharacterized protein</fullName>
    </submittedName>
</protein>
<reference evidence="1 2" key="2">
    <citation type="journal article" date="2022" name="Mol. Ecol. Resour.">
        <title>The genomes of chicory, endive, great burdock and yacon provide insights into Asteraceae paleo-polyploidization history and plant inulin production.</title>
        <authorList>
            <person name="Fan W."/>
            <person name="Wang S."/>
            <person name="Wang H."/>
            <person name="Wang A."/>
            <person name="Jiang F."/>
            <person name="Liu H."/>
            <person name="Zhao H."/>
            <person name="Xu D."/>
            <person name="Zhang Y."/>
        </authorList>
    </citation>
    <scope>NUCLEOTIDE SEQUENCE [LARGE SCALE GENOMIC DNA]</scope>
    <source>
        <strain evidence="2">cv. Punajuju</strain>
        <tissue evidence="1">Leaves</tissue>
    </source>
</reference>
<dbReference type="Proteomes" id="UP001055811">
    <property type="component" value="Linkage Group LG09"/>
</dbReference>
<reference evidence="2" key="1">
    <citation type="journal article" date="2022" name="Mol. Ecol. Resour.">
        <title>The genomes of chicory, endive, great burdock and yacon provide insights into Asteraceae palaeo-polyploidization history and plant inulin production.</title>
        <authorList>
            <person name="Fan W."/>
            <person name="Wang S."/>
            <person name="Wang H."/>
            <person name="Wang A."/>
            <person name="Jiang F."/>
            <person name="Liu H."/>
            <person name="Zhao H."/>
            <person name="Xu D."/>
            <person name="Zhang Y."/>
        </authorList>
    </citation>
    <scope>NUCLEOTIDE SEQUENCE [LARGE SCALE GENOMIC DNA]</scope>
    <source>
        <strain evidence="2">cv. Punajuju</strain>
    </source>
</reference>
<gene>
    <name evidence="1" type="ORF">L2E82_48816</name>
</gene>
<name>A0ACB8YZV5_CICIN</name>
<accession>A0ACB8YZV5</accession>
<evidence type="ECO:0000313" key="2">
    <source>
        <dbReference type="Proteomes" id="UP001055811"/>
    </source>
</evidence>
<dbReference type="EMBL" id="CM042017">
    <property type="protein sequence ID" value="KAI3690648.1"/>
    <property type="molecule type" value="Genomic_DNA"/>
</dbReference>
<comment type="caution">
    <text evidence="1">The sequence shown here is derived from an EMBL/GenBank/DDBJ whole genome shotgun (WGS) entry which is preliminary data.</text>
</comment>
<keyword evidence="2" id="KW-1185">Reference proteome</keyword>
<evidence type="ECO:0000313" key="1">
    <source>
        <dbReference type="EMBL" id="KAI3690648.1"/>
    </source>
</evidence>
<proteinExistence type="predicted"/>